<evidence type="ECO:0000313" key="2">
    <source>
        <dbReference type="EMBL" id="PVH91705.1"/>
    </source>
</evidence>
<keyword evidence="3" id="KW-1185">Reference proteome</keyword>
<feature type="domain" description="AAA+ ATPase lid" evidence="1">
    <location>
        <begin position="40"/>
        <end position="100"/>
    </location>
</feature>
<dbReference type="EMBL" id="KZ805796">
    <property type="protein sequence ID" value="PVH91705.1"/>
    <property type="molecule type" value="Genomic_DNA"/>
</dbReference>
<dbReference type="STRING" id="97972.A0A2V1D137"/>
<dbReference type="OrthoDB" id="10042665at2759"/>
<sequence>FLRLIEYHKGILFLTTNRVEDCDDAFQSQIHLTIRYELLNSVRRTGIWENLLKKIVSQSLNEDALSRFGQEYELNGREIKNLLRTALAISKYEKEEQSEKLIRGVLDLTKEDLLIGG</sequence>
<evidence type="ECO:0000259" key="1">
    <source>
        <dbReference type="Pfam" id="PF23232"/>
    </source>
</evidence>
<dbReference type="AlphaFoldDB" id="A0A2V1D137"/>
<dbReference type="InterPro" id="IPR027417">
    <property type="entry name" value="P-loop_NTPase"/>
</dbReference>
<dbReference type="Pfam" id="PF23232">
    <property type="entry name" value="AAA_lid_13"/>
    <property type="match status" value="1"/>
</dbReference>
<dbReference type="PANTHER" id="PTHR46411">
    <property type="entry name" value="FAMILY ATPASE, PUTATIVE-RELATED"/>
    <property type="match status" value="1"/>
</dbReference>
<feature type="non-terminal residue" evidence="2">
    <location>
        <position position="1"/>
    </location>
</feature>
<reference evidence="2 3" key="1">
    <citation type="journal article" date="2018" name="Sci. Rep.">
        <title>Comparative genomics provides insights into the lifestyle and reveals functional heterogeneity of dark septate endophytic fungi.</title>
        <authorList>
            <person name="Knapp D.G."/>
            <person name="Nemeth J.B."/>
            <person name="Barry K."/>
            <person name="Hainaut M."/>
            <person name="Henrissat B."/>
            <person name="Johnson J."/>
            <person name="Kuo A."/>
            <person name="Lim J.H.P."/>
            <person name="Lipzen A."/>
            <person name="Nolan M."/>
            <person name="Ohm R.A."/>
            <person name="Tamas L."/>
            <person name="Grigoriev I.V."/>
            <person name="Spatafora J.W."/>
            <person name="Nagy L.G."/>
            <person name="Kovacs G.M."/>
        </authorList>
    </citation>
    <scope>NUCLEOTIDE SEQUENCE [LARGE SCALE GENOMIC DNA]</scope>
    <source>
        <strain evidence="2 3">DSE2036</strain>
    </source>
</reference>
<dbReference type="PANTHER" id="PTHR46411:SF3">
    <property type="entry name" value="AAA+ ATPASE DOMAIN-CONTAINING PROTEIN"/>
    <property type="match status" value="1"/>
</dbReference>
<dbReference type="SUPFAM" id="SSF52540">
    <property type="entry name" value="P-loop containing nucleoside triphosphate hydrolases"/>
    <property type="match status" value="1"/>
</dbReference>
<name>A0A2V1D137_9PLEO</name>
<evidence type="ECO:0000313" key="3">
    <source>
        <dbReference type="Proteomes" id="UP000244855"/>
    </source>
</evidence>
<dbReference type="Proteomes" id="UP000244855">
    <property type="component" value="Unassembled WGS sequence"/>
</dbReference>
<dbReference type="InterPro" id="IPR056599">
    <property type="entry name" value="AAA_lid_fung"/>
</dbReference>
<organism evidence="2 3">
    <name type="scientific">Periconia macrospinosa</name>
    <dbReference type="NCBI Taxonomy" id="97972"/>
    <lineage>
        <taxon>Eukaryota</taxon>
        <taxon>Fungi</taxon>
        <taxon>Dikarya</taxon>
        <taxon>Ascomycota</taxon>
        <taxon>Pezizomycotina</taxon>
        <taxon>Dothideomycetes</taxon>
        <taxon>Pleosporomycetidae</taxon>
        <taxon>Pleosporales</taxon>
        <taxon>Massarineae</taxon>
        <taxon>Periconiaceae</taxon>
        <taxon>Periconia</taxon>
    </lineage>
</organism>
<protein>
    <recommendedName>
        <fullName evidence="1">AAA+ ATPase lid domain-containing protein</fullName>
    </recommendedName>
</protein>
<gene>
    <name evidence="2" type="ORF">DM02DRAFT_545281</name>
</gene>
<accession>A0A2V1D137</accession>
<proteinExistence type="predicted"/>